<name>A0A0H2KWG9_9MICO</name>
<sequence>MASSAEQVYCDWCGGPLSAESADRSRWLGLTSEDAWACATCIDKGLYRVPPDGWDGPLEEWLARDQYVLSVDDRSAIVNALTEVCYGPEAIEDWEFEVRMGISRDEAGQVLRRIAGR</sequence>
<gene>
    <name evidence="1" type="ORF">FB00_04030</name>
</gene>
<proteinExistence type="predicted"/>
<evidence type="ECO:0000313" key="1">
    <source>
        <dbReference type="EMBL" id="KLN36174.1"/>
    </source>
</evidence>
<evidence type="ECO:0000313" key="2">
    <source>
        <dbReference type="Proteomes" id="UP000035265"/>
    </source>
</evidence>
<dbReference type="EMBL" id="JNBQ01000002">
    <property type="protein sequence ID" value="KLN36174.1"/>
    <property type="molecule type" value="Genomic_DNA"/>
</dbReference>
<dbReference type="AlphaFoldDB" id="A0A0H2KWG9"/>
<keyword evidence="2" id="KW-1185">Reference proteome</keyword>
<dbReference type="PATRIC" id="fig|264251.5.peg.826"/>
<accession>A0A0H2KWG9</accession>
<dbReference type="Proteomes" id="UP000035265">
    <property type="component" value="Unassembled WGS sequence"/>
</dbReference>
<reference evidence="1 2" key="1">
    <citation type="submission" date="2014-05" db="EMBL/GenBank/DDBJ databases">
        <title>Cellulosimicrobium funkei U11 genome.</title>
        <authorList>
            <person name="Hu C."/>
            <person name="Gong Y."/>
            <person name="Wan W."/>
            <person name="Jiang M."/>
        </authorList>
    </citation>
    <scope>NUCLEOTIDE SEQUENCE [LARGE SCALE GENOMIC DNA]</scope>
    <source>
        <strain evidence="1 2">U11</strain>
    </source>
</reference>
<comment type="caution">
    <text evidence="1">The sequence shown here is derived from an EMBL/GenBank/DDBJ whole genome shotgun (WGS) entry which is preliminary data.</text>
</comment>
<dbReference type="RefSeq" id="WP_047231502.1">
    <property type="nucleotide sequence ID" value="NZ_JNBQ01000002.1"/>
</dbReference>
<organism evidence="1 2">
    <name type="scientific">Cellulosimicrobium funkei</name>
    <dbReference type="NCBI Taxonomy" id="264251"/>
    <lineage>
        <taxon>Bacteria</taxon>
        <taxon>Bacillati</taxon>
        <taxon>Actinomycetota</taxon>
        <taxon>Actinomycetes</taxon>
        <taxon>Micrococcales</taxon>
        <taxon>Promicromonosporaceae</taxon>
        <taxon>Cellulosimicrobium</taxon>
    </lineage>
</organism>
<dbReference type="STRING" id="264251.FB00_04030"/>
<protein>
    <submittedName>
        <fullName evidence="1">Uncharacterized protein</fullName>
    </submittedName>
</protein>